<organism evidence="1 2">
    <name type="scientific">Mycobacterium shigaense</name>
    <dbReference type="NCBI Taxonomy" id="722731"/>
    <lineage>
        <taxon>Bacteria</taxon>
        <taxon>Bacillati</taxon>
        <taxon>Actinomycetota</taxon>
        <taxon>Actinomycetes</taxon>
        <taxon>Mycobacteriales</taxon>
        <taxon>Mycobacteriaceae</taxon>
        <taxon>Mycobacterium</taxon>
        <taxon>Mycobacterium simiae complex</taxon>
    </lineage>
</organism>
<gene>
    <name evidence="1" type="ORF">MSG_02787</name>
</gene>
<dbReference type="EMBL" id="AP018164">
    <property type="protein sequence ID" value="BAX92931.1"/>
    <property type="molecule type" value="Genomic_DNA"/>
</dbReference>
<accession>A0A1Z4EJ04</accession>
<proteinExistence type="predicted"/>
<evidence type="ECO:0000313" key="2">
    <source>
        <dbReference type="Proteomes" id="UP000217736"/>
    </source>
</evidence>
<dbReference type="KEGG" id="mshg:MSG_02787"/>
<keyword evidence="2" id="KW-1185">Reference proteome</keyword>
<protein>
    <submittedName>
        <fullName evidence="1">Uncharacterized protein</fullName>
    </submittedName>
</protein>
<evidence type="ECO:0000313" key="1">
    <source>
        <dbReference type="EMBL" id="BAX92931.1"/>
    </source>
</evidence>
<dbReference type="AlphaFoldDB" id="A0A1Z4EJ04"/>
<reference evidence="2" key="1">
    <citation type="submission" date="2017-06" db="EMBL/GenBank/DDBJ databases">
        <title>Complete Genome Sequence of Mycobacterium shigaense.</title>
        <authorList>
            <person name="Fukano H."/>
            <person name="Yoshida M."/>
            <person name="Kazumi Y."/>
            <person name="Ogura Y."/>
            <person name="Mitarai S."/>
            <person name="Hayashi T."/>
            <person name="Hoshino Y."/>
        </authorList>
    </citation>
    <scope>NUCLEOTIDE SEQUENCE [LARGE SCALE GENOMIC DNA]</scope>
    <source>
        <strain evidence="2">UN-152</strain>
    </source>
</reference>
<dbReference type="Proteomes" id="UP000217736">
    <property type="component" value="Chromosome"/>
</dbReference>
<sequence length="70" mass="7113">MEDVSDLGVGQAREIVVGDGLALFGRQRADGGVQIKIAMIDALPAGRVMSMALRCAIVTSHASTLASAGS</sequence>
<name>A0A1Z4EJ04_9MYCO</name>